<dbReference type="RefSeq" id="WP_125349904.1">
    <property type="nucleotide sequence ID" value="NZ_JAAGKM010000009.1"/>
</dbReference>
<evidence type="ECO:0000313" key="2">
    <source>
        <dbReference type="Proteomes" id="UP000267844"/>
    </source>
</evidence>
<protein>
    <submittedName>
        <fullName evidence="1">GLPGLI family protein</fullName>
    </submittedName>
</protein>
<dbReference type="EMBL" id="RHPO01000016">
    <property type="protein sequence ID" value="RRT91319.1"/>
    <property type="molecule type" value="Genomic_DNA"/>
</dbReference>
<gene>
    <name evidence="1" type="ORF">EGI89_08780</name>
</gene>
<reference evidence="1 2" key="1">
    <citation type="submission" date="2018-10" db="EMBL/GenBank/DDBJ databases">
        <title>Transmission dynamics of multidrug resistant bacteria on intensive care unit surfaces.</title>
        <authorList>
            <person name="D'Souza A.W."/>
            <person name="Potter R.F."/>
            <person name="Wallace M."/>
            <person name="Shupe A."/>
            <person name="Patel S."/>
            <person name="Sun S."/>
            <person name="Gul D."/>
            <person name="Kwon J.H."/>
            <person name="Andleeb S."/>
            <person name="Burnham C.-A.D."/>
            <person name="Dantas G."/>
        </authorList>
    </citation>
    <scope>NUCLEOTIDE SEQUENCE [LARGE SCALE GENOMIC DNA]</scope>
    <source>
        <strain evidence="1 2">WF_348</strain>
    </source>
</reference>
<dbReference type="NCBIfam" id="TIGR01200">
    <property type="entry name" value="GLPGLI"/>
    <property type="match status" value="1"/>
</dbReference>
<evidence type="ECO:0000313" key="1">
    <source>
        <dbReference type="EMBL" id="RRT91319.1"/>
    </source>
</evidence>
<name>A0A3R8Z818_9FLAO</name>
<proteinExistence type="predicted"/>
<sequence length="240" mass="28337">MKYLLLIFFPIFSFGQEKFKVEYEVRKFMNFGKTEQDLETEKRYSRPLYIELTGDNNRCSQKQIVKLDNSQGATSNLNYIGGYKDLESYYDFDKNYLKVSREMDNKLYLIKVDFTKINWNLTRETKVIKGFNVKKAIYEEGDLLLEAWYATEIKSKCGPNNYNNLPGLILEMRKSFKTVPDQYMTYKLESIQLDNSLKFTEPNKGKLINQEEFKKLESEYKKRVQMMVDAENSSGGVEKD</sequence>
<comment type="caution">
    <text evidence="1">The sequence shown here is derived from an EMBL/GenBank/DDBJ whole genome shotgun (WGS) entry which is preliminary data.</text>
</comment>
<organism evidence="1 2">
    <name type="scientific">Empedobacter falsenii</name>
    <dbReference type="NCBI Taxonomy" id="343874"/>
    <lineage>
        <taxon>Bacteria</taxon>
        <taxon>Pseudomonadati</taxon>
        <taxon>Bacteroidota</taxon>
        <taxon>Flavobacteriia</taxon>
        <taxon>Flavobacteriales</taxon>
        <taxon>Weeksellaceae</taxon>
        <taxon>Empedobacter</taxon>
    </lineage>
</organism>
<accession>A0A3R8Z818</accession>
<dbReference type="Pfam" id="PF22252">
    <property type="entry name" value="PNGase_F-II_N"/>
    <property type="match status" value="1"/>
</dbReference>
<dbReference type="AlphaFoldDB" id="A0A3R8Z818"/>
<dbReference type="Proteomes" id="UP000267844">
    <property type="component" value="Unassembled WGS sequence"/>
</dbReference>
<dbReference type="InterPro" id="IPR005901">
    <property type="entry name" value="GLPGLI"/>
</dbReference>